<name>A0ABP0G710_CLALP</name>
<organism evidence="1 2">
    <name type="scientific">Clavelina lepadiformis</name>
    <name type="common">Light-bulb sea squirt</name>
    <name type="synonym">Ascidia lepadiformis</name>
    <dbReference type="NCBI Taxonomy" id="159417"/>
    <lineage>
        <taxon>Eukaryota</taxon>
        <taxon>Metazoa</taxon>
        <taxon>Chordata</taxon>
        <taxon>Tunicata</taxon>
        <taxon>Ascidiacea</taxon>
        <taxon>Aplousobranchia</taxon>
        <taxon>Clavelinidae</taxon>
        <taxon>Clavelina</taxon>
    </lineage>
</organism>
<dbReference type="Proteomes" id="UP001642483">
    <property type="component" value="Unassembled WGS sequence"/>
</dbReference>
<evidence type="ECO:0000313" key="1">
    <source>
        <dbReference type="EMBL" id="CAK8686569.1"/>
    </source>
</evidence>
<keyword evidence="2" id="KW-1185">Reference proteome</keyword>
<proteinExistence type="predicted"/>
<sequence length="276" mass="29970">MDVATNHSAIFLNTWLAANRPVLQLILASGHSTMFAVKHAGVAHKKEPVDVLVGSVTTQRMKNKLKYATRNAVPNTVPGVHGQHAVKVAVAMESKLAQGSAIAMANWLKANVKVLKRKEKPAVFALVPRSSIPIGVYVTAIAATDTAPAQDPAQIWEHVLKLLIGVRLKLSGNRAHCSVINGSSQPQSLQTQEDAIRPTVSSFWNQCVKPVTEVPEPVVTLMKKAMEGLASNVAAKDVVGRFALLHSFQVTYPPIRDTASNYRFKDRIVRIVLPTK</sequence>
<gene>
    <name evidence="1" type="ORF">CVLEPA_LOCUS18489</name>
</gene>
<evidence type="ECO:0000313" key="2">
    <source>
        <dbReference type="Proteomes" id="UP001642483"/>
    </source>
</evidence>
<reference evidence="1 2" key="1">
    <citation type="submission" date="2024-02" db="EMBL/GenBank/DDBJ databases">
        <authorList>
            <person name="Daric V."/>
            <person name="Darras S."/>
        </authorList>
    </citation>
    <scope>NUCLEOTIDE SEQUENCE [LARGE SCALE GENOMIC DNA]</scope>
</reference>
<comment type="caution">
    <text evidence="1">The sequence shown here is derived from an EMBL/GenBank/DDBJ whole genome shotgun (WGS) entry which is preliminary data.</text>
</comment>
<dbReference type="EMBL" id="CAWYQH010000102">
    <property type="protein sequence ID" value="CAK8686569.1"/>
    <property type="molecule type" value="Genomic_DNA"/>
</dbReference>
<protein>
    <submittedName>
        <fullName evidence="1">Uncharacterized protein</fullName>
    </submittedName>
</protein>
<accession>A0ABP0G710</accession>